<dbReference type="InterPro" id="IPR052420">
    <property type="entry name" value="Espin/Espin-like"/>
</dbReference>
<evidence type="ECO:0000256" key="4">
    <source>
        <dbReference type="SAM" id="MobiDB-lite"/>
    </source>
</evidence>
<proteinExistence type="predicted"/>
<keyword evidence="1" id="KW-0677">Repeat</keyword>
<feature type="region of interest" description="Disordered" evidence="4">
    <location>
        <begin position="558"/>
        <end position="597"/>
    </location>
</feature>
<accession>A0ABD3RX60</accession>
<evidence type="ECO:0000256" key="2">
    <source>
        <dbReference type="ARBA" id="ARBA00023043"/>
    </source>
</evidence>
<sequence>MAGRPLARIGGGGGGGTRGLLLPTFLCGASDGPFLLCDGDDSRNGNEVDFDMNPTGLYVAVHTKQWDLATERLKVYPREASTWVVRYCNSASDGGEIGSPRVLSPRSPLTTTGQRTLRWRMLPLHACILFNCPIELVKALIKVYPMACKVYDDQGMLPLHIAFQAGASEEVVLTLLSTYPEAIERVDKKGRLPSNIAPKDIVTYGDTIGEAFVRGPSYYYWSARVSTADRIRGEMAMRAKIKEMEESARASAERHKELLESAKKDSTEEFKTLTDENAALKERIEWYQSKYDGADEKERVLVDHCNSLAERLRLTTLNEDHWMAEVARLEALLRDDEKELEQARGITNEERQAFEDSVARVSKAEREAEILAEELARKTQEMNDMKNQYEKQQKILEEQLKRAKDALTELIVSSKEDKRIFDEETKEMRNQLANLHSEMQRASLEEKRMFTAESQELRKQLHAIQCEIKTNAEAAAKKSATSPTEVALPRSLDDRLENLQKQITDHATSFLNRVNALEEKDNEKLKVALDRQSSTAKKIEDRLERLQKEVESAKFLGGIQQRGETVDRGSNHAESTTRERNGAHKNNSLRDGATLVEPKKLIHSRRVDINLAESNRERDSAHKHISPKARSLLEPQEIGVNVSRYQGQKTFADTDGSFETYVSKSTVQSAPSEEYESRDDFEAIDVSYTPLDTALGELTEEQTSVLESLDLSGNRDQIADMLGKVPGLTKNQVNLLVDVALSLAL</sequence>
<feature type="coiled-coil region" evidence="3">
    <location>
        <begin position="326"/>
        <end position="445"/>
    </location>
</feature>
<keyword evidence="6" id="KW-1185">Reference proteome</keyword>
<dbReference type="SUPFAM" id="SSF48403">
    <property type="entry name" value="Ankyrin repeat"/>
    <property type="match status" value="1"/>
</dbReference>
<keyword evidence="2" id="KW-0040">ANK repeat</keyword>
<dbReference type="PANTHER" id="PTHR24153">
    <property type="entry name" value="ESPIN"/>
    <property type="match status" value="1"/>
</dbReference>
<evidence type="ECO:0000256" key="3">
    <source>
        <dbReference type="SAM" id="Coils"/>
    </source>
</evidence>
<feature type="coiled-coil region" evidence="3">
    <location>
        <begin position="522"/>
        <end position="556"/>
    </location>
</feature>
<dbReference type="EMBL" id="JALLPB020000130">
    <property type="protein sequence ID" value="KAL3816818.1"/>
    <property type="molecule type" value="Genomic_DNA"/>
</dbReference>
<dbReference type="Proteomes" id="UP001530377">
    <property type="component" value="Unassembled WGS sequence"/>
</dbReference>
<organism evidence="5 6">
    <name type="scientific">Cyclostephanos tholiformis</name>
    <dbReference type="NCBI Taxonomy" id="382380"/>
    <lineage>
        <taxon>Eukaryota</taxon>
        <taxon>Sar</taxon>
        <taxon>Stramenopiles</taxon>
        <taxon>Ochrophyta</taxon>
        <taxon>Bacillariophyta</taxon>
        <taxon>Coscinodiscophyceae</taxon>
        <taxon>Thalassiosirophycidae</taxon>
        <taxon>Stephanodiscales</taxon>
        <taxon>Stephanodiscaceae</taxon>
        <taxon>Cyclostephanos</taxon>
    </lineage>
</organism>
<dbReference type="AlphaFoldDB" id="A0ABD3RX60"/>
<dbReference type="InterPro" id="IPR036770">
    <property type="entry name" value="Ankyrin_rpt-contain_sf"/>
</dbReference>
<feature type="coiled-coil region" evidence="3">
    <location>
        <begin position="241"/>
        <end position="290"/>
    </location>
</feature>
<keyword evidence="3" id="KW-0175">Coiled coil</keyword>
<reference evidence="5 6" key="1">
    <citation type="submission" date="2024-10" db="EMBL/GenBank/DDBJ databases">
        <title>Updated reference genomes for cyclostephanoid diatoms.</title>
        <authorList>
            <person name="Roberts W.R."/>
            <person name="Alverson A.J."/>
        </authorList>
    </citation>
    <scope>NUCLEOTIDE SEQUENCE [LARGE SCALE GENOMIC DNA]</scope>
    <source>
        <strain evidence="5 6">AJA228-03</strain>
    </source>
</reference>
<evidence type="ECO:0000313" key="5">
    <source>
        <dbReference type="EMBL" id="KAL3816818.1"/>
    </source>
</evidence>
<name>A0ABD3RX60_9STRA</name>
<dbReference type="PANTHER" id="PTHR24153:SF8">
    <property type="entry name" value="FORKED, ISOFORM F"/>
    <property type="match status" value="1"/>
</dbReference>
<evidence type="ECO:0000313" key="6">
    <source>
        <dbReference type="Proteomes" id="UP001530377"/>
    </source>
</evidence>
<protein>
    <submittedName>
        <fullName evidence="5">Uncharacterized protein</fullName>
    </submittedName>
</protein>
<feature type="compositionally biased region" description="Basic and acidic residues" evidence="4">
    <location>
        <begin position="564"/>
        <end position="582"/>
    </location>
</feature>
<gene>
    <name evidence="5" type="ORF">ACHAXA_008681</name>
</gene>
<comment type="caution">
    <text evidence="5">The sequence shown here is derived from an EMBL/GenBank/DDBJ whole genome shotgun (WGS) entry which is preliminary data.</text>
</comment>
<evidence type="ECO:0000256" key="1">
    <source>
        <dbReference type="ARBA" id="ARBA00022737"/>
    </source>
</evidence>